<dbReference type="PANTHER" id="PTHR45138">
    <property type="entry name" value="REGULATORY COMPONENTS OF SENSORY TRANSDUCTION SYSTEM"/>
    <property type="match status" value="1"/>
</dbReference>
<dbReference type="PANTHER" id="PTHR45138:SF9">
    <property type="entry name" value="DIGUANYLATE CYCLASE DGCM-RELATED"/>
    <property type="match status" value="1"/>
</dbReference>
<feature type="transmembrane region" description="Helical" evidence="1">
    <location>
        <begin position="145"/>
        <end position="164"/>
    </location>
</feature>
<dbReference type="Pfam" id="PF00990">
    <property type="entry name" value="GGDEF"/>
    <property type="match status" value="1"/>
</dbReference>
<dbReference type="Gene3D" id="3.30.70.270">
    <property type="match status" value="1"/>
</dbReference>
<proteinExistence type="predicted"/>
<evidence type="ECO:0000313" key="3">
    <source>
        <dbReference type="EMBL" id="MBR0596902.1"/>
    </source>
</evidence>
<dbReference type="Proteomes" id="UP000675664">
    <property type="component" value="Unassembled WGS sequence"/>
</dbReference>
<feature type="domain" description="GGDEF" evidence="2">
    <location>
        <begin position="250"/>
        <end position="384"/>
    </location>
</feature>
<protein>
    <submittedName>
        <fullName evidence="3">GGDEF domain-containing protein</fullName>
    </submittedName>
</protein>
<reference evidence="3" key="1">
    <citation type="submission" date="2021-04" db="EMBL/GenBank/DDBJ databases">
        <title>Sinoanaerobacter chloroacetimidivorans sp. nov., an obligate anaerobic bacterium isolated from anaerobic sludge.</title>
        <authorList>
            <person name="Bao Y."/>
        </authorList>
    </citation>
    <scope>NUCLEOTIDE SEQUENCE</scope>
    <source>
        <strain evidence="3">BAD-6</strain>
    </source>
</reference>
<gene>
    <name evidence="3" type="ORF">KCX82_03340</name>
</gene>
<dbReference type="GO" id="GO:0052621">
    <property type="term" value="F:diguanylate cyclase activity"/>
    <property type="evidence" value="ECO:0007669"/>
    <property type="project" value="TreeGrafter"/>
</dbReference>
<dbReference type="InterPro" id="IPR050469">
    <property type="entry name" value="Diguanylate_Cyclase"/>
</dbReference>
<keyword evidence="1" id="KW-1133">Transmembrane helix</keyword>
<dbReference type="GO" id="GO:0005886">
    <property type="term" value="C:plasma membrane"/>
    <property type="evidence" value="ECO:0007669"/>
    <property type="project" value="TreeGrafter"/>
</dbReference>
<feature type="transmembrane region" description="Helical" evidence="1">
    <location>
        <begin position="66"/>
        <end position="89"/>
    </location>
</feature>
<evidence type="ECO:0000259" key="2">
    <source>
        <dbReference type="PROSITE" id="PS50887"/>
    </source>
</evidence>
<evidence type="ECO:0000313" key="4">
    <source>
        <dbReference type="Proteomes" id="UP000675664"/>
    </source>
</evidence>
<dbReference type="CDD" id="cd01949">
    <property type="entry name" value="GGDEF"/>
    <property type="match status" value="1"/>
</dbReference>
<feature type="transmembrane region" description="Helical" evidence="1">
    <location>
        <begin position="109"/>
        <end position="133"/>
    </location>
</feature>
<organism evidence="3 4">
    <name type="scientific">Sinanaerobacter chloroacetimidivorans</name>
    <dbReference type="NCBI Taxonomy" id="2818044"/>
    <lineage>
        <taxon>Bacteria</taxon>
        <taxon>Bacillati</taxon>
        <taxon>Bacillota</taxon>
        <taxon>Clostridia</taxon>
        <taxon>Peptostreptococcales</taxon>
        <taxon>Anaerovoracaceae</taxon>
        <taxon>Sinanaerobacter</taxon>
    </lineage>
</organism>
<dbReference type="GO" id="GO:1902201">
    <property type="term" value="P:negative regulation of bacterial-type flagellum-dependent cell motility"/>
    <property type="evidence" value="ECO:0007669"/>
    <property type="project" value="TreeGrafter"/>
</dbReference>
<feature type="transmembrane region" description="Helical" evidence="1">
    <location>
        <begin position="6"/>
        <end position="25"/>
    </location>
</feature>
<dbReference type="SMART" id="SM00267">
    <property type="entry name" value="GGDEF"/>
    <property type="match status" value="1"/>
</dbReference>
<comment type="caution">
    <text evidence="3">The sequence shown here is derived from an EMBL/GenBank/DDBJ whole genome shotgun (WGS) entry which is preliminary data.</text>
</comment>
<dbReference type="NCBIfam" id="TIGR00254">
    <property type="entry name" value="GGDEF"/>
    <property type="match status" value="1"/>
</dbReference>
<feature type="transmembrane region" description="Helical" evidence="1">
    <location>
        <begin position="176"/>
        <end position="194"/>
    </location>
</feature>
<name>A0A8J8B0L4_9FIRM</name>
<evidence type="ECO:0000256" key="1">
    <source>
        <dbReference type="SAM" id="Phobius"/>
    </source>
</evidence>
<dbReference type="PROSITE" id="PS50887">
    <property type="entry name" value="GGDEF"/>
    <property type="match status" value="1"/>
</dbReference>
<feature type="transmembrane region" description="Helical" evidence="1">
    <location>
        <begin position="37"/>
        <end position="60"/>
    </location>
</feature>
<keyword evidence="1" id="KW-0472">Membrane</keyword>
<dbReference type="EMBL" id="JAGSND010000002">
    <property type="protein sequence ID" value="MBR0596902.1"/>
    <property type="molecule type" value="Genomic_DNA"/>
</dbReference>
<sequence length="387" mass="44844">MNLFLRIDTNVIAMILLGIVIFLAYHRLDREEEMNKVFLRVSLIIVVELFFETATCMINGKPGTWSYVISNILHICLFVGAPILTYFWYRFIYSWILPEKASYLSFKSFLILPVLVNAVISVLSPFYGFVFSIDPSNNVYHRGSLFILSAVIIYFYIVYCLGLVIKHRKHFIKHEFFPMVILGILPMVGGILQTLFYGVLLMWSSTAFSLVVVYNFLQQRMIHLDELTGAWTRGSFDYYISQRIKYQEKDRFGVIFIDLDGLKRINDEFGHCEGDSAIKTSVELIKAAISKSDILIRFGGDEFLIIVNCDKVEVLKQRIKAIQLSFQNFGKNADQKYLLDCSFGADLYSSKFSSIEQFLHHVDSIMYKNKKAKQQKENFSSWENLME</sequence>
<dbReference type="InterPro" id="IPR029787">
    <property type="entry name" value="Nucleotide_cyclase"/>
</dbReference>
<dbReference type="RefSeq" id="WP_227017035.1">
    <property type="nucleotide sequence ID" value="NZ_JAGSND010000002.1"/>
</dbReference>
<dbReference type="InterPro" id="IPR000160">
    <property type="entry name" value="GGDEF_dom"/>
</dbReference>
<keyword evidence="4" id="KW-1185">Reference proteome</keyword>
<accession>A0A8J8B0L4</accession>
<dbReference type="GO" id="GO:0043709">
    <property type="term" value="P:cell adhesion involved in single-species biofilm formation"/>
    <property type="evidence" value="ECO:0007669"/>
    <property type="project" value="TreeGrafter"/>
</dbReference>
<dbReference type="InterPro" id="IPR043128">
    <property type="entry name" value="Rev_trsase/Diguanyl_cyclase"/>
</dbReference>
<keyword evidence="1" id="KW-0812">Transmembrane</keyword>
<dbReference type="AlphaFoldDB" id="A0A8J8B0L4"/>
<reference evidence="3" key="2">
    <citation type="submission" date="2021-04" db="EMBL/GenBank/DDBJ databases">
        <authorList>
            <person name="Liu J."/>
        </authorList>
    </citation>
    <scope>NUCLEOTIDE SEQUENCE</scope>
    <source>
        <strain evidence="3">BAD-6</strain>
    </source>
</reference>
<dbReference type="SUPFAM" id="SSF55073">
    <property type="entry name" value="Nucleotide cyclase"/>
    <property type="match status" value="1"/>
</dbReference>